<dbReference type="InterPro" id="IPR015421">
    <property type="entry name" value="PyrdxlP-dep_Trfase_major"/>
</dbReference>
<reference evidence="5 6" key="1">
    <citation type="submission" date="2019-03" db="EMBL/GenBank/DDBJ databases">
        <title>Bradyrhizobium diversity isolated from nodules of Chamaecrista fasciculata.</title>
        <authorList>
            <person name="Klepa M.S."/>
            <person name="Urquiaga M.O."/>
            <person name="Hungria M."/>
            <person name="Delamuta J.R."/>
        </authorList>
    </citation>
    <scope>NUCLEOTIDE SEQUENCE [LARGE SCALE GENOMIC DNA]</scope>
    <source>
        <strain evidence="5 6">CNPSo 3448</strain>
    </source>
</reference>
<dbReference type="OrthoDB" id="9801052at2"/>
<dbReference type="RefSeq" id="WP_135173234.1">
    <property type="nucleotide sequence ID" value="NZ_SPQT01000001.1"/>
</dbReference>
<evidence type="ECO:0000256" key="2">
    <source>
        <dbReference type="ARBA" id="ARBA00022898"/>
    </source>
</evidence>
<dbReference type="AlphaFoldDB" id="A0A4Y9M8H8"/>
<dbReference type="InterPro" id="IPR015424">
    <property type="entry name" value="PyrdxlP-dep_Trfase"/>
</dbReference>
<dbReference type="SUPFAM" id="SSF53383">
    <property type="entry name" value="PLP-dependent transferases"/>
    <property type="match status" value="1"/>
</dbReference>
<keyword evidence="5" id="KW-0413">Isomerase</keyword>
<dbReference type="GO" id="GO:0042286">
    <property type="term" value="F:glutamate-1-semialdehyde 2,1-aminomutase activity"/>
    <property type="evidence" value="ECO:0007669"/>
    <property type="project" value="UniProtKB-EC"/>
</dbReference>
<dbReference type="GO" id="GO:0030170">
    <property type="term" value="F:pyridoxal phosphate binding"/>
    <property type="evidence" value="ECO:0007669"/>
    <property type="project" value="InterPro"/>
</dbReference>
<dbReference type="NCBIfam" id="NF004856">
    <property type="entry name" value="PRK06209.1"/>
    <property type="match status" value="1"/>
</dbReference>
<dbReference type="EMBL" id="SPQT01000001">
    <property type="protein sequence ID" value="TFV51499.1"/>
    <property type="molecule type" value="Genomic_DNA"/>
</dbReference>
<dbReference type="Pfam" id="PF00202">
    <property type="entry name" value="Aminotran_3"/>
    <property type="match status" value="1"/>
</dbReference>
<dbReference type="GO" id="GO:0008483">
    <property type="term" value="F:transaminase activity"/>
    <property type="evidence" value="ECO:0007669"/>
    <property type="project" value="InterPro"/>
</dbReference>
<protein>
    <submittedName>
        <fullName evidence="5">Glutamate-1-semialdehyde 2,1-aminomutase</fullName>
        <ecNumber evidence="5">5.4.3.8</ecNumber>
    </submittedName>
</protein>
<dbReference type="PANTHER" id="PTHR43713">
    <property type="entry name" value="GLUTAMATE-1-SEMIALDEHYDE 2,1-AMINOMUTASE"/>
    <property type="match status" value="1"/>
</dbReference>
<proteinExistence type="inferred from homology"/>
<accession>A0A4Y9M8H8</accession>
<name>A0A4Y9M8H8_9BRAD</name>
<organism evidence="5 6">
    <name type="scientific">Bradyrhizobium niftali</name>
    <dbReference type="NCBI Taxonomy" id="2560055"/>
    <lineage>
        <taxon>Bacteria</taxon>
        <taxon>Pseudomonadati</taxon>
        <taxon>Pseudomonadota</taxon>
        <taxon>Alphaproteobacteria</taxon>
        <taxon>Hyphomicrobiales</taxon>
        <taxon>Nitrobacteraceae</taxon>
        <taxon>Bradyrhizobium</taxon>
    </lineage>
</organism>
<keyword evidence="2 3" id="KW-0663">Pyridoxal phosphate</keyword>
<sequence>MNIRSSFFSGTNLDNFATSGALRFRARAAIPGGAHTYAKGDDQYPLLAPGFIARGLGCHVWDVDGNEFIEYGMGLRAVSLGHGFPAVVKAAVGQMSQGTNFTRPSALEVECAERLIELVPAAEMAKFTKDGSTATTAAIRLARAYTGRDMIALCSDQPFFSYDDWAICTTPMNAGVPRAMAELTQGFRYNDLSSAEALFARYPGRVAALILEAEKEVPPTPGYLATLRKLCHRNGALLIIDEMITGFRWPGCSAQSHHGIEADLSTFGKAMGNGIAISALLGRREIMELGGLNHDRDRVFLLSTTHGAETHALAAALAVMNTYRDEPVIETLHRQGSRLKAGIENSTQRRGLTRYFKLAGRTSNMVYACCDRDGVPSQTFRTLFLQETIRRGLLAPSLVTSYSHTNDDIDRTIEAIDGALAVYQKALEDGPEAHLIGRPVAPVFRRRATSTSAGTPRTKVRGSSDAKAS</sequence>
<gene>
    <name evidence="5" type="ORF">E4K65_05035</name>
</gene>
<comment type="similarity">
    <text evidence="3">Belongs to the class-III pyridoxal-phosphate-dependent aminotransferase family.</text>
</comment>
<dbReference type="Proteomes" id="UP000297966">
    <property type="component" value="Unassembled WGS sequence"/>
</dbReference>
<evidence type="ECO:0000256" key="1">
    <source>
        <dbReference type="ARBA" id="ARBA00001933"/>
    </source>
</evidence>
<dbReference type="InterPro" id="IPR005814">
    <property type="entry name" value="Aminotrans_3"/>
</dbReference>
<evidence type="ECO:0000256" key="3">
    <source>
        <dbReference type="RuleBase" id="RU003560"/>
    </source>
</evidence>
<evidence type="ECO:0000313" key="5">
    <source>
        <dbReference type="EMBL" id="TFV51499.1"/>
    </source>
</evidence>
<feature type="region of interest" description="Disordered" evidence="4">
    <location>
        <begin position="447"/>
        <end position="469"/>
    </location>
</feature>
<comment type="cofactor">
    <cofactor evidence="1">
        <name>pyridoxal 5'-phosphate</name>
        <dbReference type="ChEBI" id="CHEBI:597326"/>
    </cofactor>
</comment>
<keyword evidence="6" id="KW-1185">Reference proteome</keyword>
<evidence type="ECO:0000256" key="4">
    <source>
        <dbReference type="SAM" id="MobiDB-lite"/>
    </source>
</evidence>
<dbReference type="Gene3D" id="3.90.1150.10">
    <property type="entry name" value="Aspartate Aminotransferase, domain 1"/>
    <property type="match status" value="1"/>
</dbReference>
<dbReference type="InterPro" id="IPR015422">
    <property type="entry name" value="PyrdxlP-dep_Trfase_small"/>
</dbReference>
<comment type="caution">
    <text evidence="5">The sequence shown here is derived from an EMBL/GenBank/DDBJ whole genome shotgun (WGS) entry which is preliminary data.</text>
</comment>
<evidence type="ECO:0000313" key="6">
    <source>
        <dbReference type="Proteomes" id="UP000297966"/>
    </source>
</evidence>
<dbReference type="EC" id="5.4.3.8" evidence="5"/>
<dbReference type="Gene3D" id="3.40.640.10">
    <property type="entry name" value="Type I PLP-dependent aspartate aminotransferase-like (Major domain)"/>
    <property type="match status" value="1"/>
</dbReference>
<dbReference type="PANTHER" id="PTHR43713:SF3">
    <property type="entry name" value="GLUTAMATE-1-SEMIALDEHYDE 2,1-AMINOMUTASE 1, CHLOROPLASTIC-RELATED"/>
    <property type="match status" value="1"/>
</dbReference>